<dbReference type="HOGENOM" id="CLU_025996_2_1_6"/>
<reference evidence="6 7" key="2">
    <citation type="submission" date="2014-05" db="EMBL/GenBank/DDBJ databases">
        <title>Genome sequence of the 3-chlorobenzoate degrading bacterium Pseudomonas knackmussii B13 shows multiple evidence for horizontal gene transfer.</title>
        <authorList>
            <person name="Miyazaki R."/>
            <person name="Bertelli C."/>
            <person name="Falquet L."/>
            <person name="Robinson-Rechavi M."/>
            <person name="Gharib W."/>
            <person name="Roy S."/>
            <person name="Van der Meer J.R."/>
        </authorList>
    </citation>
    <scope>NUCLEOTIDE SEQUENCE [LARGE SCALE GENOMIC DNA]</scope>
    <source>
        <strain evidence="6 7">B13</strain>
    </source>
</reference>
<evidence type="ECO:0000259" key="5">
    <source>
        <dbReference type="Pfam" id="PF00535"/>
    </source>
</evidence>
<keyword evidence="4 6" id="KW-0808">Transferase</keyword>
<evidence type="ECO:0000256" key="3">
    <source>
        <dbReference type="ARBA" id="ARBA00022676"/>
    </source>
</evidence>
<reference evidence="6 7" key="1">
    <citation type="submission" date="2013-03" db="EMBL/GenBank/DDBJ databases">
        <authorList>
            <person name="Linke B."/>
        </authorList>
    </citation>
    <scope>NUCLEOTIDE SEQUENCE [LARGE SCALE GENOMIC DNA]</scope>
    <source>
        <strain evidence="6 7">B13</strain>
    </source>
</reference>
<keyword evidence="2" id="KW-0997">Cell inner membrane</keyword>
<organism evidence="6 7">
    <name type="scientific">Pseudomonas knackmussii (strain DSM 6978 / CCUG 54928 / LMG 23759 / B13)</name>
    <dbReference type="NCBI Taxonomy" id="1301098"/>
    <lineage>
        <taxon>Bacteria</taxon>
        <taxon>Pseudomonadati</taxon>
        <taxon>Pseudomonadota</taxon>
        <taxon>Gammaproteobacteria</taxon>
        <taxon>Pseudomonadales</taxon>
        <taxon>Pseudomonadaceae</taxon>
        <taxon>Pseudomonas</taxon>
    </lineage>
</organism>
<sequence length="326" mass="36382">MKISISNPSAEKNAPSTQRSQTSVAILLSTFQGEDFLVEQLESIRVQTHENWVIYASDDGSSDSTRAILQRYATQLGAERLIIFDGPRRGFAANFLSLIRKSPDDAGYFAFCDQDDLWAPDKLERALDWASQAPSNVPALYCSRTQLVDREGVHIGLSPLFDKRPSFANALVQSLAGGNTMVFNGAAKRLLAMTPRDSNIIAHDWWAYILVSGCGGRVFYDPSPRTGYRQHGKNLIGSNSSLRDRYVRFRRMLAGTFRGWNDENLKAISPLRHLLTKESQTTLQLFENARRASLPKRLYLIGKSGIYRQTLPGNLGLVAAAILQRL</sequence>
<dbReference type="InterPro" id="IPR050834">
    <property type="entry name" value="Glycosyltransf_2"/>
</dbReference>
<dbReference type="Gene3D" id="3.90.550.10">
    <property type="entry name" value="Spore Coat Polysaccharide Biosynthesis Protein SpsA, Chain A"/>
    <property type="match status" value="1"/>
</dbReference>
<dbReference type="EMBL" id="HG322950">
    <property type="protein sequence ID" value="CDF86807.1"/>
    <property type="molecule type" value="Genomic_DNA"/>
</dbReference>
<dbReference type="eggNOG" id="COG0463">
    <property type="taxonomic scope" value="Bacteria"/>
</dbReference>
<feature type="domain" description="Glycosyltransferase 2-like" evidence="5">
    <location>
        <begin position="26"/>
        <end position="145"/>
    </location>
</feature>
<dbReference type="InterPro" id="IPR001173">
    <property type="entry name" value="Glyco_trans_2-like"/>
</dbReference>
<dbReference type="PATRIC" id="fig|1301098.3.peg.5475"/>
<dbReference type="Pfam" id="PF00535">
    <property type="entry name" value="Glycos_transf_2"/>
    <property type="match status" value="1"/>
</dbReference>
<dbReference type="AlphaFoldDB" id="A0A024HQF1"/>
<dbReference type="STRING" id="1301098.PKB_5497"/>
<keyword evidence="3" id="KW-0328">Glycosyltransferase</keyword>
<dbReference type="KEGG" id="pkc:PKB_5497"/>
<gene>
    <name evidence="6" type="ORF">PKB_5497</name>
</gene>
<name>A0A024HQF1_PSEKB</name>
<keyword evidence="7" id="KW-1185">Reference proteome</keyword>
<evidence type="ECO:0000256" key="1">
    <source>
        <dbReference type="ARBA" id="ARBA00006739"/>
    </source>
</evidence>
<accession>A0A024HQF1</accession>
<dbReference type="RefSeq" id="WP_242411202.1">
    <property type="nucleotide sequence ID" value="NZ_HG322950.1"/>
</dbReference>
<proteinExistence type="inferred from homology"/>
<dbReference type="GO" id="GO:0016757">
    <property type="term" value="F:glycosyltransferase activity"/>
    <property type="evidence" value="ECO:0007669"/>
    <property type="project" value="UniProtKB-KW"/>
</dbReference>
<dbReference type="CDD" id="cd04196">
    <property type="entry name" value="GT_2_like_d"/>
    <property type="match status" value="1"/>
</dbReference>
<dbReference type="SUPFAM" id="SSF53448">
    <property type="entry name" value="Nucleotide-diphospho-sugar transferases"/>
    <property type="match status" value="1"/>
</dbReference>
<dbReference type="InterPro" id="IPR029044">
    <property type="entry name" value="Nucleotide-diphossugar_trans"/>
</dbReference>
<evidence type="ECO:0000256" key="4">
    <source>
        <dbReference type="ARBA" id="ARBA00022679"/>
    </source>
</evidence>
<dbReference type="PANTHER" id="PTHR43685:SF5">
    <property type="entry name" value="GLYCOSYLTRANSFERASE EPSE-RELATED"/>
    <property type="match status" value="1"/>
</dbReference>
<evidence type="ECO:0000256" key="2">
    <source>
        <dbReference type="ARBA" id="ARBA00022519"/>
    </source>
</evidence>
<dbReference type="Proteomes" id="UP000025241">
    <property type="component" value="Chromosome I"/>
</dbReference>
<evidence type="ECO:0000313" key="6">
    <source>
        <dbReference type="EMBL" id="CDF86807.1"/>
    </source>
</evidence>
<evidence type="ECO:0000313" key="7">
    <source>
        <dbReference type="Proteomes" id="UP000025241"/>
    </source>
</evidence>
<protein>
    <submittedName>
        <fullName evidence="6">Glycosyl transferase</fullName>
    </submittedName>
</protein>
<dbReference type="PANTHER" id="PTHR43685">
    <property type="entry name" value="GLYCOSYLTRANSFERASE"/>
    <property type="match status" value="1"/>
</dbReference>
<keyword evidence="2" id="KW-1003">Cell membrane</keyword>
<keyword evidence="2" id="KW-0472">Membrane</keyword>
<comment type="similarity">
    <text evidence="1">Belongs to the glycosyltransferase 2 family.</text>
</comment>